<sequence>MTWRMQLLFFVTTLELNYTTVLGSGESDLNASDLDTEVPWQLSTQVLGYIGCVVAAVFYGSQFIPLKKVETGDGMFFQWVNCLAIWLVGFLGNQLLGSPSVHPFAMLGGAIWATGNITAVPIVKSIGLGLGVLLWGSSGLLMGWASSRFGWFGIGTQEVSKPVLNYCGAALCLFSSCMFLCVKSDPGPRSRASQPSEASPLLIDRRQNPDFCDDSGPWLDTISPKAKRLLGCLMAIVAGIFYGFSFVPLLYIKHQASNNDSIFAGSSQNDLDYGFAQYNGIFVASTAYFLIYCAVMKSRPRIYRCAVLPAVLSGTMWGVATYCWFLANTYLNTVITFPIVTAGYSLVAALWGIVVFKEVRGLVNCLVFVLAAGVVLAGTTLTALSKV</sequence>
<dbReference type="AlphaFoldDB" id="A0ABD1JQE8"/>
<evidence type="ECO:0000256" key="7">
    <source>
        <dbReference type="SAM" id="SignalP"/>
    </source>
</evidence>
<dbReference type="GO" id="GO:0016020">
    <property type="term" value="C:membrane"/>
    <property type="evidence" value="ECO:0007669"/>
    <property type="project" value="UniProtKB-SubCell"/>
</dbReference>
<organism evidence="8 9">
    <name type="scientific">Coilia grayii</name>
    <name type="common">Gray's grenadier anchovy</name>
    <dbReference type="NCBI Taxonomy" id="363190"/>
    <lineage>
        <taxon>Eukaryota</taxon>
        <taxon>Metazoa</taxon>
        <taxon>Chordata</taxon>
        <taxon>Craniata</taxon>
        <taxon>Vertebrata</taxon>
        <taxon>Euteleostomi</taxon>
        <taxon>Actinopterygii</taxon>
        <taxon>Neopterygii</taxon>
        <taxon>Teleostei</taxon>
        <taxon>Clupei</taxon>
        <taxon>Clupeiformes</taxon>
        <taxon>Clupeoidei</taxon>
        <taxon>Engraulidae</taxon>
        <taxon>Coilinae</taxon>
        <taxon>Coilia</taxon>
    </lineage>
</organism>
<comment type="similarity">
    <text evidence="2">Belongs to the TMEM144 family.</text>
</comment>
<evidence type="ECO:0000256" key="5">
    <source>
        <dbReference type="ARBA" id="ARBA00023136"/>
    </source>
</evidence>
<feature type="transmembrane region" description="Helical" evidence="6">
    <location>
        <begin position="363"/>
        <end position="384"/>
    </location>
</feature>
<accession>A0ABD1JQE8</accession>
<evidence type="ECO:0000256" key="6">
    <source>
        <dbReference type="SAM" id="Phobius"/>
    </source>
</evidence>
<dbReference type="EMBL" id="JBHFQA010000013">
    <property type="protein sequence ID" value="KAL2089093.1"/>
    <property type="molecule type" value="Genomic_DNA"/>
</dbReference>
<dbReference type="Pfam" id="PF07857">
    <property type="entry name" value="TMEM144"/>
    <property type="match status" value="1"/>
</dbReference>
<feature type="transmembrane region" description="Helical" evidence="6">
    <location>
        <begin position="163"/>
        <end position="182"/>
    </location>
</feature>
<evidence type="ECO:0008006" key="10">
    <source>
        <dbReference type="Google" id="ProtNLM"/>
    </source>
</evidence>
<name>A0ABD1JQE8_9TELE</name>
<evidence type="ECO:0000256" key="2">
    <source>
        <dbReference type="ARBA" id="ARBA00005731"/>
    </source>
</evidence>
<feature type="transmembrane region" description="Helical" evidence="6">
    <location>
        <begin position="333"/>
        <end position="356"/>
    </location>
</feature>
<keyword evidence="7" id="KW-0732">Signal</keyword>
<dbReference type="InterPro" id="IPR012435">
    <property type="entry name" value="TMEM144"/>
</dbReference>
<evidence type="ECO:0000313" key="9">
    <source>
        <dbReference type="Proteomes" id="UP001591681"/>
    </source>
</evidence>
<comment type="caution">
    <text evidence="8">The sequence shown here is derived from an EMBL/GenBank/DDBJ whole genome shotgun (WGS) entry which is preliminary data.</text>
</comment>
<dbReference type="Proteomes" id="UP001591681">
    <property type="component" value="Unassembled WGS sequence"/>
</dbReference>
<feature type="transmembrane region" description="Helical" evidence="6">
    <location>
        <begin position="130"/>
        <end position="151"/>
    </location>
</feature>
<evidence type="ECO:0000256" key="1">
    <source>
        <dbReference type="ARBA" id="ARBA00004141"/>
    </source>
</evidence>
<feature type="transmembrane region" description="Helical" evidence="6">
    <location>
        <begin position="47"/>
        <end position="64"/>
    </location>
</feature>
<evidence type="ECO:0000256" key="3">
    <source>
        <dbReference type="ARBA" id="ARBA00022692"/>
    </source>
</evidence>
<evidence type="ECO:0000256" key="4">
    <source>
        <dbReference type="ARBA" id="ARBA00022989"/>
    </source>
</evidence>
<feature type="transmembrane region" description="Helical" evidence="6">
    <location>
        <begin position="229"/>
        <end position="251"/>
    </location>
</feature>
<feature type="transmembrane region" description="Helical" evidence="6">
    <location>
        <begin position="275"/>
        <end position="295"/>
    </location>
</feature>
<keyword evidence="4 6" id="KW-1133">Transmembrane helix</keyword>
<keyword evidence="5 6" id="KW-0472">Membrane</keyword>
<dbReference type="PANTHER" id="PTHR16119">
    <property type="entry name" value="TRANSMEMBRANE PROTEIN 144"/>
    <property type="match status" value="1"/>
</dbReference>
<gene>
    <name evidence="8" type="ORF">ACEWY4_015992</name>
</gene>
<dbReference type="PANTHER" id="PTHR16119:SF17">
    <property type="entry name" value="TRANSMEMBRANE PROTEIN 144"/>
    <property type="match status" value="1"/>
</dbReference>
<dbReference type="SUPFAM" id="SSF103481">
    <property type="entry name" value="Multidrug resistance efflux transporter EmrE"/>
    <property type="match status" value="1"/>
</dbReference>
<keyword evidence="9" id="KW-1185">Reference proteome</keyword>
<feature type="chain" id="PRO_5044817368" description="Transmembrane protein 144" evidence="7">
    <location>
        <begin position="24"/>
        <end position="387"/>
    </location>
</feature>
<feature type="transmembrane region" description="Helical" evidence="6">
    <location>
        <begin position="102"/>
        <end position="123"/>
    </location>
</feature>
<feature type="signal peptide" evidence="7">
    <location>
        <begin position="1"/>
        <end position="23"/>
    </location>
</feature>
<comment type="subcellular location">
    <subcellularLocation>
        <location evidence="1">Membrane</location>
        <topology evidence="1">Multi-pass membrane protein</topology>
    </subcellularLocation>
</comment>
<feature type="transmembrane region" description="Helical" evidence="6">
    <location>
        <begin position="76"/>
        <end position="96"/>
    </location>
</feature>
<evidence type="ECO:0000313" key="8">
    <source>
        <dbReference type="EMBL" id="KAL2089093.1"/>
    </source>
</evidence>
<dbReference type="InterPro" id="IPR010651">
    <property type="entry name" value="Sugar_transport"/>
</dbReference>
<keyword evidence="3 6" id="KW-0812">Transmembrane</keyword>
<reference evidence="8 9" key="1">
    <citation type="submission" date="2024-09" db="EMBL/GenBank/DDBJ databases">
        <title>A chromosome-level genome assembly of Gray's grenadier anchovy, Coilia grayii.</title>
        <authorList>
            <person name="Fu Z."/>
        </authorList>
    </citation>
    <scope>NUCLEOTIDE SEQUENCE [LARGE SCALE GENOMIC DNA]</scope>
    <source>
        <strain evidence="8">G4</strain>
        <tissue evidence="8">Muscle</tissue>
    </source>
</reference>
<dbReference type="InterPro" id="IPR037185">
    <property type="entry name" value="EmrE-like"/>
</dbReference>
<protein>
    <recommendedName>
        <fullName evidence="10">Transmembrane protein 144</fullName>
    </recommendedName>
</protein>
<proteinExistence type="inferred from homology"/>
<feature type="transmembrane region" description="Helical" evidence="6">
    <location>
        <begin position="307"/>
        <end position="327"/>
    </location>
</feature>